<feature type="compositionally biased region" description="Low complexity" evidence="13">
    <location>
        <begin position="139"/>
        <end position="176"/>
    </location>
</feature>
<dbReference type="Gene3D" id="1.20.5.1430">
    <property type="match status" value="1"/>
</dbReference>
<evidence type="ECO:0000259" key="15">
    <source>
        <dbReference type="PROSITE" id="PS51230"/>
    </source>
</evidence>
<keyword evidence="6 11" id="KW-0493">Microtubule</keyword>
<evidence type="ECO:0000256" key="9">
    <source>
        <dbReference type="ARBA" id="ARBA00023212"/>
    </source>
</evidence>
<dbReference type="InterPro" id="IPR036291">
    <property type="entry name" value="NAD(P)-bd_dom_sf"/>
</dbReference>
<evidence type="ECO:0000313" key="16">
    <source>
        <dbReference type="EMBL" id="GAO48436.1"/>
    </source>
</evidence>
<dbReference type="SUPFAM" id="SSF140612">
    <property type="entry name" value="EB1 dimerisation domain-like"/>
    <property type="match status" value="1"/>
</dbReference>
<keyword evidence="17" id="KW-1185">Reference proteome</keyword>
<dbReference type="GO" id="GO:0035371">
    <property type="term" value="C:microtubule plus-end"/>
    <property type="evidence" value="ECO:0007669"/>
    <property type="project" value="UniProtKB-ARBA"/>
</dbReference>
<accession>A0A0E9NFH4</accession>
<gene>
    <name evidence="16" type="ORF">G7K_2609-t1</name>
</gene>
<dbReference type="Pfam" id="PF02894">
    <property type="entry name" value="GFO_IDH_MocA_C"/>
    <property type="match status" value="1"/>
</dbReference>
<comment type="similarity">
    <text evidence="3">Belongs to the Gfo/Idh/MocA family.</text>
</comment>
<dbReference type="Proteomes" id="UP000033140">
    <property type="component" value="Unassembled WGS sequence"/>
</dbReference>
<dbReference type="InterPro" id="IPR004953">
    <property type="entry name" value="EB1_C"/>
</dbReference>
<evidence type="ECO:0000256" key="8">
    <source>
        <dbReference type="ARBA" id="ARBA00023002"/>
    </source>
</evidence>
<dbReference type="AlphaFoldDB" id="A0A0E9NFH4"/>
<dbReference type="Pfam" id="PF01408">
    <property type="entry name" value="GFO_IDH_MocA"/>
    <property type="match status" value="1"/>
</dbReference>
<evidence type="ECO:0000256" key="7">
    <source>
        <dbReference type="ARBA" id="ARBA00022776"/>
    </source>
</evidence>
<dbReference type="EMBL" id="BACD03000014">
    <property type="protein sequence ID" value="GAO48436.1"/>
    <property type="molecule type" value="Genomic_DNA"/>
</dbReference>
<evidence type="ECO:0000259" key="14">
    <source>
        <dbReference type="PROSITE" id="PS50021"/>
    </source>
</evidence>
<dbReference type="InterPro" id="IPR000683">
    <property type="entry name" value="Gfo/Idh/MocA-like_OxRdtase_N"/>
</dbReference>
<dbReference type="SUPFAM" id="SSF51735">
    <property type="entry name" value="NAD(P)-binding Rossmann-fold domains"/>
    <property type="match status" value="1"/>
</dbReference>
<evidence type="ECO:0000256" key="6">
    <source>
        <dbReference type="ARBA" id="ARBA00022701"/>
    </source>
</evidence>
<dbReference type="InterPro" id="IPR001715">
    <property type="entry name" value="CH_dom"/>
</dbReference>
<dbReference type="GO" id="GO:0030473">
    <property type="term" value="P:nuclear migration along microtubule"/>
    <property type="evidence" value="ECO:0007669"/>
    <property type="project" value="UniProtKB-ARBA"/>
</dbReference>
<keyword evidence="4" id="KW-0963">Cytoplasm</keyword>
<dbReference type="Pfam" id="PF03271">
    <property type="entry name" value="EB1"/>
    <property type="match status" value="1"/>
</dbReference>
<feature type="compositionally biased region" description="Gly residues" evidence="13">
    <location>
        <begin position="128"/>
        <end position="138"/>
    </location>
</feature>
<reference evidence="16 17" key="1">
    <citation type="journal article" date="2011" name="J. Gen. Appl. Microbiol.">
        <title>Draft genome sequencing of the enigmatic yeast Saitoella complicata.</title>
        <authorList>
            <person name="Nishida H."/>
            <person name="Hamamoto M."/>
            <person name="Sugiyama J."/>
        </authorList>
    </citation>
    <scope>NUCLEOTIDE SEQUENCE [LARGE SCALE GENOMIC DNA]</scope>
    <source>
        <strain evidence="16 17">NRRL Y-17804</strain>
    </source>
</reference>
<evidence type="ECO:0000256" key="5">
    <source>
        <dbReference type="ARBA" id="ARBA00022618"/>
    </source>
</evidence>
<protein>
    <recommendedName>
        <fullName evidence="18">Calponin-homology (CH) domain-containing protein</fullName>
    </recommendedName>
</protein>
<dbReference type="Pfam" id="PF00307">
    <property type="entry name" value="CH"/>
    <property type="match status" value="1"/>
</dbReference>
<reference evidence="16 17" key="3">
    <citation type="journal article" date="2015" name="Genome Announc.">
        <title>Draft Genome Sequence of the Archiascomycetous Yeast Saitoella complicata.</title>
        <authorList>
            <person name="Yamauchi K."/>
            <person name="Kondo S."/>
            <person name="Hamamoto M."/>
            <person name="Takahashi Y."/>
            <person name="Ogura Y."/>
            <person name="Hayashi T."/>
            <person name="Nishida H."/>
        </authorList>
    </citation>
    <scope>NUCLEOTIDE SEQUENCE [LARGE SCALE GENOMIC DNA]</scope>
    <source>
        <strain evidence="16 17">NRRL Y-17804</strain>
    </source>
</reference>
<dbReference type="GO" id="GO:0000166">
    <property type="term" value="F:nucleotide binding"/>
    <property type="evidence" value="ECO:0007669"/>
    <property type="project" value="InterPro"/>
</dbReference>
<dbReference type="FunFam" id="1.10.418.10:FF:000028">
    <property type="entry name" value="RP/EB family microtubule-associated protein"/>
    <property type="match status" value="1"/>
</dbReference>
<proteinExistence type="inferred from homology"/>
<keyword evidence="7" id="KW-0498">Mitosis</keyword>
<evidence type="ECO:0000256" key="12">
    <source>
        <dbReference type="SAM" id="Coils"/>
    </source>
</evidence>
<organism evidence="16 17">
    <name type="scientific">Saitoella complicata (strain BCRC 22490 / CBS 7301 / JCM 7358 / NBRC 10748 / NRRL Y-17804)</name>
    <dbReference type="NCBI Taxonomy" id="698492"/>
    <lineage>
        <taxon>Eukaryota</taxon>
        <taxon>Fungi</taxon>
        <taxon>Dikarya</taxon>
        <taxon>Ascomycota</taxon>
        <taxon>Taphrinomycotina</taxon>
        <taxon>Taphrinomycotina incertae sedis</taxon>
        <taxon>Saitoella</taxon>
    </lineage>
</organism>
<comment type="subcellular location">
    <subcellularLocation>
        <location evidence="1">Cytoplasm</location>
        <location evidence="1">Cytoskeleton</location>
    </subcellularLocation>
</comment>
<dbReference type="GO" id="GO:0051233">
    <property type="term" value="C:spindle midzone"/>
    <property type="evidence" value="ECO:0007669"/>
    <property type="project" value="UniProtKB-ARBA"/>
</dbReference>
<dbReference type="GO" id="GO:0035372">
    <property type="term" value="P:protein localization to microtubule"/>
    <property type="evidence" value="ECO:0007669"/>
    <property type="project" value="UniProtKB-ARBA"/>
</dbReference>
<feature type="coiled-coil region" evidence="12">
    <location>
        <begin position="179"/>
        <end position="206"/>
    </location>
</feature>
<evidence type="ECO:0000256" key="2">
    <source>
        <dbReference type="ARBA" id="ARBA00010729"/>
    </source>
</evidence>
<evidence type="ECO:0000256" key="11">
    <source>
        <dbReference type="PROSITE-ProRule" id="PRU00576"/>
    </source>
</evidence>
<dbReference type="GO" id="GO:0051301">
    <property type="term" value="P:cell division"/>
    <property type="evidence" value="ECO:0007669"/>
    <property type="project" value="UniProtKB-KW"/>
</dbReference>
<reference evidence="16 17" key="2">
    <citation type="journal article" date="2014" name="J. Gen. Appl. Microbiol.">
        <title>The early diverging ascomycetous budding yeast Saitoella complicata has three histone deacetylases belonging to the Clr6, Hos2, and Rpd3 lineages.</title>
        <authorList>
            <person name="Nishida H."/>
            <person name="Matsumoto T."/>
            <person name="Kondo S."/>
            <person name="Hamamoto M."/>
            <person name="Yoshikawa H."/>
        </authorList>
    </citation>
    <scope>NUCLEOTIDE SEQUENCE [LARGE SCALE GENOMIC DNA]</scope>
    <source>
        <strain evidence="16 17">NRRL Y-17804</strain>
    </source>
</reference>
<name>A0A0E9NFH4_SAICN</name>
<dbReference type="SUPFAM" id="SSF47576">
    <property type="entry name" value="Calponin-homology domain, CH-domain"/>
    <property type="match status" value="1"/>
</dbReference>
<dbReference type="Gene3D" id="3.30.360.10">
    <property type="entry name" value="Dihydrodipicolinate Reductase, domain 2"/>
    <property type="match status" value="1"/>
</dbReference>
<dbReference type="InterPro" id="IPR051317">
    <property type="entry name" value="Gfo/Idh/MocA_oxidoreduct"/>
</dbReference>
<feature type="region of interest" description="Disordered" evidence="13">
    <location>
        <begin position="125"/>
        <end position="176"/>
    </location>
</feature>
<dbReference type="InterPro" id="IPR036133">
    <property type="entry name" value="EB1_C_sf"/>
</dbReference>
<evidence type="ECO:0000256" key="4">
    <source>
        <dbReference type="ARBA" id="ARBA00022490"/>
    </source>
</evidence>
<keyword evidence="8" id="KW-0560">Oxidoreductase</keyword>
<keyword evidence="5" id="KW-0132">Cell division</keyword>
<feature type="domain" description="EB1 C-terminal" evidence="15">
    <location>
        <begin position="178"/>
        <end position="256"/>
    </location>
</feature>
<dbReference type="InterPro" id="IPR004104">
    <property type="entry name" value="Gfo/Idh/MocA-like_OxRdtase_C"/>
</dbReference>
<dbReference type="PROSITE" id="PS50021">
    <property type="entry name" value="CH"/>
    <property type="match status" value="1"/>
</dbReference>
<evidence type="ECO:0000256" key="3">
    <source>
        <dbReference type="ARBA" id="ARBA00010928"/>
    </source>
</evidence>
<dbReference type="Gene3D" id="1.10.418.10">
    <property type="entry name" value="Calponin-like domain"/>
    <property type="match status" value="1"/>
</dbReference>
<dbReference type="PANTHER" id="PTHR43708:SF5">
    <property type="entry name" value="CONSERVED EXPRESSED OXIDOREDUCTASE (EUROFUNG)-RELATED"/>
    <property type="match status" value="1"/>
</dbReference>
<feature type="domain" description="Calponin-homology (CH)" evidence="14">
    <location>
        <begin position="2"/>
        <end position="103"/>
    </location>
</feature>
<dbReference type="PROSITE" id="PS51230">
    <property type="entry name" value="EB1_C"/>
    <property type="match status" value="1"/>
</dbReference>
<evidence type="ECO:0000256" key="1">
    <source>
        <dbReference type="ARBA" id="ARBA00004245"/>
    </source>
</evidence>
<evidence type="ECO:0000256" key="13">
    <source>
        <dbReference type="SAM" id="MobiDB-lite"/>
    </source>
</evidence>
<evidence type="ECO:0008006" key="18">
    <source>
        <dbReference type="Google" id="ProtNLM"/>
    </source>
</evidence>
<comment type="caution">
    <text evidence="16">The sequence shown here is derived from an EMBL/GenBank/DDBJ whole genome shotgun (WGS) entry which is preliminary data.</text>
</comment>
<sequence>MGESRQELIGWLNQLLHLQLTKVEQCGTGAPLCQVFDSIYGDVPMARVKFDCNAEYQYLANFKILQNTFAKHGITQGLPVERLVKCKFQDNLEFLQWVKRYWDAYYPGGEYDAVGRRAGKPGGVLAPVGGGRSVGGGTRRVPSSAASRPTASGTRAPSSTSTARAPSATSTTAASTAALQKAQSEVRTLTSQLAESHDLIASLERERDFYFGKLRDIEVLVQEYAATVRPEEAPEVTTLVGKVQGILYETEEGFEAPETEEEGLVEGVEGVAIDENGAAYTRRFFYTHHQEQLQPATDQLTIVMSSPIKVGIIGHGMSSKAFHVPLLVSLPSQFKITQILSRHAPSSTIRIASGEDIPVVRSAEELYATDIDLAVITTENKTHFEYAKKALEAGKNVVVEKPFTATLAEAEELAKLAEGKGLVCAVFQNRRWDSDFLTLKNLIEAGTLGDVVNITSRFDRYRPKGKGGWRETDAISGGVFVDLGSHLVDQALALFGAPSTIAATILNQRNLETVATDDYFDVRLTWEDKPSLVVHLSAGMLVRAESARWVVHGTNGSWTKYGLDVQENQLKAGLTPASAPEFGVDEKHGEVDTEVGGVHVVGKVEGEKGAYLEFYKNVGDAIVGKAKLAVDAKQGLLTMKVLEACREAAKENKVVQFSA</sequence>
<dbReference type="GO" id="GO:0072686">
    <property type="term" value="C:mitotic spindle"/>
    <property type="evidence" value="ECO:0007669"/>
    <property type="project" value="UniProtKB-ARBA"/>
</dbReference>
<dbReference type="InterPro" id="IPR036872">
    <property type="entry name" value="CH_dom_sf"/>
</dbReference>
<keyword evidence="10" id="KW-0131">Cell cycle</keyword>
<comment type="similarity">
    <text evidence="2">Belongs to the MAPRE family.</text>
</comment>
<dbReference type="STRING" id="698492.A0A0E9NFH4"/>
<dbReference type="PANTHER" id="PTHR43708">
    <property type="entry name" value="CONSERVED EXPRESSED OXIDOREDUCTASE (EUROFUNG)"/>
    <property type="match status" value="1"/>
</dbReference>
<dbReference type="Gene3D" id="3.40.50.720">
    <property type="entry name" value="NAD(P)-binding Rossmann-like Domain"/>
    <property type="match status" value="1"/>
</dbReference>
<keyword evidence="9" id="KW-0206">Cytoskeleton</keyword>
<dbReference type="GO" id="GO:0051010">
    <property type="term" value="F:microtubule plus-end binding"/>
    <property type="evidence" value="ECO:0007669"/>
    <property type="project" value="UniProtKB-ARBA"/>
</dbReference>
<evidence type="ECO:0000313" key="17">
    <source>
        <dbReference type="Proteomes" id="UP000033140"/>
    </source>
</evidence>
<dbReference type="GO" id="GO:0016491">
    <property type="term" value="F:oxidoreductase activity"/>
    <property type="evidence" value="ECO:0007669"/>
    <property type="project" value="UniProtKB-KW"/>
</dbReference>
<keyword evidence="12" id="KW-0175">Coiled coil</keyword>
<evidence type="ECO:0000256" key="10">
    <source>
        <dbReference type="ARBA" id="ARBA00023306"/>
    </source>
</evidence>